<dbReference type="SUPFAM" id="SSF55785">
    <property type="entry name" value="PYP-like sensor domain (PAS domain)"/>
    <property type="match status" value="1"/>
</dbReference>
<dbReference type="STRING" id="1244108.SAMN05444004_11647"/>
<dbReference type="Pfam" id="PF02954">
    <property type="entry name" value="HTH_8"/>
    <property type="match status" value="1"/>
</dbReference>
<dbReference type="SMART" id="SM00091">
    <property type="entry name" value="PAS"/>
    <property type="match status" value="2"/>
</dbReference>
<evidence type="ECO:0000259" key="1">
    <source>
        <dbReference type="SMART" id="SM00091"/>
    </source>
</evidence>
<dbReference type="RefSeq" id="WP_170831473.1">
    <property type="nucleotide sequence ID" value="NZ_FNPX01000016.1"/>
</dbReference>
<feature type="domain" description="PAS" evidence="1">
    <location>
        <begin position="276"/>
        <end position="342"/>
    </location>
</feature>
<dbReference type="SUPFAM" id="SSF46689">
    <property type="entry name" value="Homeodomain-like"/>
    <property type="match status" value="1"/>
</dbReference>
<dbReference type="Pfam" id="PF13426">
    <property type="entry name" value="PAS_9"/>
    <property type="match status" value="1"/>
</dbReference>
<evidence type="ECO:0000313" key="2">
    <source>
        <dbReference type="EMBL" id="SDZ48097.1"/>
    </source>
</evidence>
<dbReference type="NCBIfam" id="TIGR00229">
    <property type="entry name" value="sensory_box"/>
    <property type="match status" value="1"/>
</dbReference>
<dbReference type="InterPro" id="IPR002197">
    <property type="entry name" value="HTH_Fis"/>
</dbReference>
<dbReference type="GO" id="GO:0043565">
    <property type="term" value="F:sequence-specific DNA binding"/>
    <property type="evidence" value="ECO:0007669"/>
    <property type="project" value="InterPro"/>
</dbReference>
<proteinExistence type="predicted"/>
<dbReference type="EMBL" id="FNPX01000016">
    <property type="protein sequence ID" value="SDZ48097.1"/>
    <property type="molecule type" value="Genomic_DNA"/>
</dbReference>
<dbReference type="InterPro" id="IPR035965">
    <property type="entry name" value="PAS-like_dom_sf"/>
</dbReference>
<feature type="domain" description="PAS" evidence="1">
    <location>
        <begin position="158"/>
        <end position="226"/>
    </location>
</feature>
<dbReference type="InterPro" id="IPR000014">
    <property type="entry name" value="PAS"/>
</dbReference>
<dbReference type="AlphaFoldDB" id="A0A1H3TDS0"/>
<dbReference type="CDD" id="cd00130">
    <property type="entry name" value="PAS"/>
    <property type="match status" value="1"/>
</dbReference>
<evidence type="ECO:0000313" key="3">
    <source>
        <dbReference type="Proteomes" id="UP000198914"/>
    </source>
</evidence>
<dbReference type="NCBIfam" id="TIGR02040">
    <property type="entry name" value="PpsR-CrtJ"/>
    <property type="match status" value="1"/>
</dbReference>
<organism evidence="2 3">
    <name type="scientific">Jannaschia faecimaris</name>
    <dbReference type="NCBI Taxonomy" id="1244108"/>
    <lineage>
        <taxon>Bacteria</taxon>
        <taxon>Pseudomonadati</taxon>
        <taxon>Pseudomonadota</taxon>
        <taxon>Alphaproteobacteria</taxon>
        <taxon>Rhodobacterales</taxon>
        <taxon>Roseobacteraceae</taxon>
        <taxon>Jannaschia</taxon>
    </lineage>
</organism>
<dbReference type="PRINTS" id="PR01590">
    <property type="entry name" value="HTHFIS"/>
</dbReference>
<name>A0A1H3TDS0_9RHOB</name>
<gene>
    <name evidence="2" type="ORF">SAMN05444004_11647</name>
</gene>
<dbReference type="Gene3D" id="1.10.10.60">
    <property type="entry name" value="Homeodomain-like"/>
    <property type="match status" value="1"/>
</dbReference>
<protein>
    <submittedName>
        <fullName evidence="2">Transcriptional regulator PpsR</fullName>
    </submittedName>
</protein>
<keyword evidence="3" id="KW-1185">Reference proteome</keyword>
<dbReference type="InterPro" id="IPR011785">
    <property type="entry name" value="Tscrpt_reg_PpsR-CrtJ"/>
</dbReference>
<dbReference type="InterPro" id="IPR009057">
    <property type="entry name" value="Homeodomain-like_sf"/>
</dbReference>
<dbReference type="Proteomes" id="UP000198914">
    <property type="component" value="Unassembled WGS sequence"/>
</dbReference>
<sequence length="470" mass="50743">MDATASGAWFQGLLPNARADILANLVAGVADMALLVGWNGAITDLRVRPGLDLGLSIEGWTSASIQSHLTPESVPKLERCLTALQRGSEQLPLSELNLLVDKSGPDLPMSFSFHRIEREADVLMLGRDLRPLAEIQQQLVVAQMAMERDYEAQRATETRLRVLMATTPDACLFVNVARREVTDANAAAGHLFKTEPLELKDTALESILRVGQDVDLVEQLVATARQPDGKVSATTVSDGSDIDILPTSFRIPGAHMLLCRVIAKRSAVSDTDTMGERLSGFFASSPDAIVFTAGDGRILSANGSFLDLVEMPQEDSVRNQSLADFLVRGSVDLSVLLANASRSGSLRLFSTKITQASGQGRSVEISVTRLQAGIRSIFALVMRDTSRAAALRTEGVDPSVDLDSIVDLLGKQSLKDIVAQATDVIERMCIGAAVDLTSNNRVAAAEMLGLSRQSLYVKLRKYDLLKRDVD</sequence>
<dbReference type="Gene3D" id="3.30.450.20">
    <property type="entry name" value="PAS domain"/>
    <property type="match status" value="2"/>
</dbReference>
<accession>A0A1H3TDS0</accession>
<dbReference type="Gene3D" id="1.20.5.430">
    <property type="match status" value="1"/>
</dbReference>
<reference evidence="3" key="1">
    <citation type="submission" date="2016-10" db="EMBL/GenBank/DDBJ databases">
        <authorList>
            <person name="Varghese N."/>
            <person name="Submissions S."/>
        </authorList>
    </citation>
    <scope>NUCLEOTIDE SEQUENCE [LARGE SCALE GENOMIC DNA]</scope>
    <source>
        <strain evidence="3">DSM 100420</strain>
    </source>
</reference>